<dbReference type="InterPro" id="IPR050320">
    <property type="entry name" value="N5-glutamine_MTase"/>
</dbReference>
<dbReference type="EMBL" id="PFMR01000192">
    <property type="protein sequence ID" value="PIZ16369.1"/>
    <property type="molecule type" value="Genomic_DNA"/>
</dbReference>
<proteinExistence type="predicted"/>
<organism evidence="2 3">
    <name type="scientific">Candidatus Desantisbacteria bacterium CG_4_10_14_0_8_um_filter_48_22</name>
    <dbReference type="NCBI Taxonomy" id="1974543"/>
    <lineage>
        <taxon>Bacteria</taxon>
        <taxon>Candidatus Desantisiibacteriota</taxon>
    </lineage>
</organism>
<dbReference type="Pfam" id="PF17827">
    <property type="entry name" value="PrmC_N"/>
    <property type="match status" value="1"/>
</dbReference>
<gene>
    <name evidence="2" type="ORF">COY52_07210</name>
</gene>
<name>A0A2M7SA84_9BACT</name>
<feature type="non-terminal residue" evidence="2">
    <location>
        <position position="73"/>
    </location>
</feature>
<comment type="caution">
    <text evidence="2">The sequence shown here is derived from an EMBL/GenBank/DDBJ whole genome shotgun (WGS) entry which is preliminary data.</text>
</comment>
<dbReference type="PANTHER" id="PTHR18895">
    <property type="entry name" value="HEMK METHYLTRANSFERASE"/>
    <property type="match status" value="1"/>
</dbReference>
<accession>A0A2M7SA84</accession>
<dbReference type="InterPro" id="IPR040758">
    <property type="entry name" value="PrmC_N"/>
</dbReference>
<reference evidence="3" key="1">
    <citation type="submission" date="2017-09" db="EMBL/GenBank/DDBJ databases">
        <title>Depth-based differentiation of microbial function through sediment-hosted aquifers and enrichment of novel symbionts in the deep terrestrial subsurface.</title>
        <authorList>
            <person name="Probst A.J."/>
            <person name="Ladd B."/>
            <person name="Jarett J.K."/>
            <person name="Geller-Mcgrath D.E."/>
            <person name="Sieber C.M.K."/>
            <person name="Emerson J.B."/>
            <person name="Anantharaman K."/>
            <person name="Thomas B.C."/>
            <person name="Malmstrom R."/>
            <person name="Stieglmeier M."/>
            <person name="Klingl A."/>
            <person name="Woyke T."/>
            <person name="Ryan C.M."/>
            <person name="Banfield J.F."/>
        </authorList>
    </citation>
    <scope>NUCLEOTIDE SEQUENCE [LARGE SCALE GENOMIC DNA]</scope>
</reference>
<dbReference type="Proteomes" id="UP000229307">
    <property type="component" value="Unassembled WGS sequence"/>
</dbReference>
<dbReference type="Gene3D" id="1.10.8.10">
    <property type="entry name" value="DNA helicase RuvA subunit, C-terminal domain"/>
    <property type="match status" value="1"/>
</dbReference>
<dbReference type="PANTHER" id="PTHR18895:SF74">
    <property type="entry name" value="MTRF1L RELEASE FACTOR GLUTAMINE METHYLTRANSFERASE"/>
    <property type="match status" value="1"/>
</dbReference>
<dbReference type="InterPro" id="IPR029063">
    <property type="entry name" value="SAM-dependent_MTases_sf"/>
</dbReference>
<dbReference type="AlphaFoldDB" id="A0A2M7SA84"/>
<dbReference type="SUPFAM" id="SSF53335">
    <property type="entry name" value="S-adenosyl-L-methionine-dependent methyltransferases"/>
    <property type="match status" value="1"/>
</dbReference>
<evidence type="ECO:0000313" key="2">
    <source>
        <dbReference type="EMBL" id="PIZ16369.1"/>
    </source>
</evidence>
<evidence type="ECO:0000313" key="3">
    <source>
        <dbReference type="Proteomes" id="UP000229307"/>
    </source>
</evidence>
<protein>
    <recommendedName>
        <fullName evidence="1">Release factor glutamine methyltransferase N-terminal domain-containing protein</fullName>
    </recommendedName>
</protein>
<evidence type="ECO:0000259" key="1">
    <source>
        <dbReference type="Pfam" id="PF17827"/>
    </source>
</evidence>
<feature type="domain" description="Release factor glutamine methyltransferase N-terminal" evidence="1">
    <location>
        <begin position="2"/>
        <end position="47"/>
    </location>
</feature>
<sequence length="73" mass="8563">MILCNVTGCEKRADLYLSSIIINERQVRKIEKMIIARMNRMPIQYILNEAEFMGRRLAVRPGVFIPRPETEIL</sequence>